<feature type="domain" description="Major facilitator superfamily (MFS) profile" evidence="8">
    <location>
        <begin position="16"/>
        <end position="400"/>
    </location>
</feature>
<evidence type="ECO:0000256" key="3">
    <source>
        <dbReference type="ARBA" id="ARBA00022692"/>
    </source>
</evidence>
<keyword evidence="4 7" id="KW-1133">Transmembrane helix</keyword>
<keyword evidence="3 7" id="KW-0812">Transmembrane</keyword>
<keyword evidence="2" id="KW-1003">Cell membrane</keyword>
<evidence type="ECO:0000256" key="2">
    <source>
        <dbReference type="ARBA" id="ARBA00022475"/>
    </source>
</evidence>
<comment type="caution">
    <text evidence="9">The sequence shown here is derived from an EMBL/GenBank/DDBJ whole genome shotgun (WGS) entry which is preliminary data.</text>
</comment>
<evidence type="ECO:0000256" key="5">
    <source>
        <dbReference type="ARBA" id="ARBA00023136"/>
    </source>
</evidence>
<name>A0A9W6UJF7_9ACTN</name>
<feature type="transmembrane region" description="Helical" evidence="7">
    <location>
        <begin position="109"/>
        <end position="131"/>
    </location>
</feature>
<feature type="transmembrane region" description="Helical" evidence="7">
    <location>
        <begin position="218"/>
        <end position="239"/>
    </location>
</feature>
<dbReference type="InterPro" id="IPR036259">
    <property type="entry name" value="MFS_trans_sf"/>
</dbReference>
<dbReference type="GO" id="GO:0005886">
    <property type="term" value="C:plasma membrane"/>
    <property type="evidence" value="ECO:0007669"/>
    <property type="project" value="UniProtKB-SubCell"/>
</dbReference>
<feature type="transmembrane region" description="Helical" evidence="7">
    <location>
        <begin position="251"/>
        <end position="270"/>
    </location>
</feature>
<feature type="transmembrane region" description="Helical" evidence="7">
    <location>
        <begin position="143"/>
        <end position="166"/>
    </location>
</feature>
<evidence type="ECO:0000313" key="10">
    <source>
        <dbReference type="Proteomes" id="UP001165092"/>
    </source>
</evidence>
<feature type="transmembrane region" description="Helical" evidence="7">
    <location>
        <begin position="376"/>
        <end position="395"/>
    </location>
</feature>
<dbReference type="PROSITE" id="PS50850">
    <property type="entry name" value="MFS"/>
    <property type="match status" value="1"/>
</dbReference>
<evidence type="ECO:0000256" key="6">
    <source>
        <dbReference type="SAM" id="MobiDB-lite"/>
    </source>
</evidence>
<dbReference type="EMBL" id="BSQG01000004">
    <property type="protein sequence ID" value="GLU48677.1"/>
    <property type="molecule type" value="Genomic_DNA"/>
</dbReference>
<proteinExistence type="predicted"/>
<gene>
    <name evidence="9" type="ORF">Nans01_30280</name>
</gene>
<sequence>MPQTVTAPLHRRKAGQAVVLVLVGTLTVMAGATVAPAIPGIQRTFGDAADVELMARMVTTTHALAIVLFSPFSGFVVERVSARNGLMLGLLAFSIGGSSGFYLPTLPTILIGRAVLGIGVSLVLTSGMTMIADLYEGVKRQRLLGWQTAAGAFGGAVLLLGGGALAALDWRVVFLVYLLGIAYIVPVLIYLPRPRRKAETSLTPGNTSESVERQTKKVPSTVAAALVAMLLGQIAFYSVPVQVPFLVENDFGASSIVSGAVIAAQTFTTGMVSTRFAFFRRFAAESGLVALSFLGIGVGYLVLFLAQNALVLTAGLVIMGTGLGILIPNLNNWVMGEAAPRMRARYASLLTTSLFLGQFLAPIVTQPVVEAIGVQHLFAVVATGALVVAVVYFIAGRPLGRTPSHRTRSAAFDRPEKCERAGPTG</sequence>
<feature type="transmembrane region" description="Helical" evidence="7">
    <location>
        <begin position="309"/>
        <end position="334"/>
    </location>
</feature>
<dbReference type="AlphaFoldDB" id="A0A9W6UJF7"/>
<feature type="transmembrane region" description="Helical" evidence="7">
    <location>
        <begin position="53"/>
        <end position="77"/>
    </location>
</feature>
<protein>
    <submittedName>
        <fullName evidence="9">MFS transporter</fullName>
    </submittedName>
</protein>
<feature type="transmembrane region" description="Helical" evidence="7">
    <location>
        <begin position="172"/>
        <end position="191"/>
    </location>
</feature>
<accession>A0A9W6UJF7</accession>
<dbReference type="InterPro" id="IPR050189">
    <property type="entry name" value="MFS_Efflux_Transporters"/>
</dbReference>
<dbReference type="Pfam" id="PF07690">
    <property type="entry name" value="MFS_1"/>
    <property type="match status" value="1"/>
</dbReference>
<evidence type="ECO:0000256" key="7">
    <source>
        <dbReference type="SAM" id="Phobius"/>
    </source>
</evidence>
<dbReference type="PANTHER" id="PTHR43124:SF3">
    <property type="entry name" value="CHLORAMPHENICOL EFFLUX PUMP RV0191"/>
    <property type="match status" value="1"/>
</dbReference>
<feature type="transmembrane region" description="Helical" evidence="7">
    <location>
        <begin position="84"/>
        <end position="103"/>
    </location>
</feature>
<evidence type="ECO:0000313" key="9">
    <source>
        <dbReference type="EMBL" id="GLU48677.1"/>
    </source>
</evidence>
<dbReference type="RefSeq" id="WP_285760136.1">
    <property type="nucleotide sequence ID" value="NZ_BSQG01000004.1"/>
</dbReference>
<evidence type="ECO:0000259" key="8">
    <source>
        <dbReference type="PROSITE" id="PS50850"/>
    </source>
</evidence>
<evidence type="ECO:0000256" key="1">
    <source>
        <dbReference type="ARBA" id="ARBA00004651"/>
    </source>
</evidence>
<keyword evidence="5 7" id="KW-0472">Membrane</keyword>
<comment type="subcellular location">
    <subcellularLocation>
        <location evidence="1">Cell membrane</location>
        <topology evidence="1">Multi-pass membrane protein</topology>
    </subcellularLocation>
</comment>
<evidence type="ECO:0000256" key="4">
    <source>
        <dbReference type="ARBA" id="ARBA00022989"/>
    </source>
</evidence>
<feature type="compositionally biased region" description="Basic and acidic residues" evidence="6">
    <location>
        <begin position="411"/>
        <end position="425"/>
    </location>
</feature>
<dbReference type="InterPro" id="IPR011701">
    <property type="entry name" value="MFS"/>
</dbReference>
<dbReference type="PANTHER" id="PTHR43124">
    <property type="entry name" value="PURINE EFFLUX PUMP PBUE"/>
    <property type="match status" value="1"/>
</dbReference>
<dbReference type="GO" id="GO:0022857">
    <property type="term" value="F:transmembrane transporter activity"/>
    <property type="evidence" value="ECO:0007669"/>
    <property type="project" value="InterPro"/>
</dbReference>
<feature type="transmembrane region" description="Helical" evidence="7">
    <location>
        <begin position="282"/>
        <end position="303"/>
    </location>
</feature>
<reference evidence="9" key="1">
    <citation type="submission" date="2023-02" db="EMBL/GenBank/DDBJ databases">
        <title>Nocardiopsis ansamitocini NBRC 112285.</title>
        <authorList>
            <person name="Ichikawa N."/>
            <person name="Sato H."/>
            <person name="Tonouchi N."/>
        </authorList>
    </citation>
    <scope>NUCLEOTIDE SEQUENCE</scope>
    <source>
        <strain evidence="9">NBRC 112285</strain>
    </source>
</reference>
<feature type="transmembrane region" description="Helical" evidence="7">
    <location>
        <begin position="346"/>
        <end position="364"/>
    </location>
</feature>
<dbReference type="SUPFAM" id="SSF103473">
    <property type="entry name" value="MFS general substrate transporter"/>
    <property type="match status" value="1"/>
</dbReference>
<feature type="region of interest" description="Disordered" evidence="6">
    <location>
        <begin position="403"/>
        <end position="425"/>
    </location>
</feature>
<organism evidence="9 10">
    <name type="scientific">Nocardiopsis ansamitocini</name>
    <dbReference type="NCBI Taxonomy" id="1670832"/>
    <lineage>
        <taxon>Bacteria</taxon>
        <taxon>Bacillati</taxon>
        <taxon>Actinomycetota</taxon>
        <taxon>Actinomycetes</taxon>
        <taxon>Streptosporangiales</taxon>
        <taxon>Nocardiopsidaceae</taxon>
        <taxon>Nocardiopsis</taxon>
    </lineage>
</organism>
<keyword evidence="10" id="KW-1185">Reference proteome</keyword>
<dbReference type="InterPro" id="IPR020846">
    <property type="entry name" value="MFS_dom"/>
</dbReference>
<dbReference type="Proteomes" id="UP001165092">
    <property type="component" value="Unassembled WGS sequence"/>
</dbReference>
<dbReference type="CDD" id="cd17473">
    <property type="entry name" value="MFS_arabinose_efflux_permease_like"/>
    <property type="match status" value="1"/>
</dbReference>
<dbReference type="Gene3D" id="1.20.1250.20">
    <property type="entry name" value="MFS general substrate transporter like domains"/>
    <property type="match status" value="1"/>
</dbReference>